<evidence type="ECO:0000256" key="2">
    <source>
        <dbReference type="ARBA" id="ARBA00007558"/>
    </source>
</evidence>
<evidence type="ECO:0008006" key="10">
    <source>
        <dbReference type="Google" id="ProtNLM"/>
    </source>
</evidence>
<keyword evidence="9" id="KW-1185">Reference proteome</keyword>
<accession>A0A8V5H585</accession>
<dbReference type="Pfam" id="PF24160">
    <property type="entry name" value="UVB_sens_C"/>
    <property type="match status" value="1"/>
</dbReference>
<dbReference type="Pfam" id="PF04884">
    <property type="entry name" value="UVB_sens_prot"/>
    <property type="match status" value="1"/>
</dbReference>
<comment type="subcellular location">
    <subcellularLocation>
        <location evidence="1">Membrane</location>
    </subcellularLocation>
</comment>
<keyword evidence="3" id="KW-0812">Transmembrane</keyword>
<feature type="domain" description="Protein root UVB sensitive/RUS" evidence="6">
    <location>
        <begin position="44"/>
        <end position="271"/>
    </location>
</feature>
<keyword evidence="4" id="KW-1133">Transmembrane helix</keyword>
<dbReference type="GO" id="GO:0016020">
    <property type="term" value="C:membrane"/>
    <property type="evidence" value="ECO:0007669"/>
    <property type="project" value="UniProtKB-SubCell"/>
</dbReference>
<reference evidence="8" key="3">
    <citation type="submission" date="2025-09" db="UniProtKB">
        <authorList>
            <consortium name="Ensembl"/>
        </authorList>
    </citation>
    <scope>IDENTIFICATION</scope>
</reference>
<evidence type="ECO:0000256" key="4">
    <source>
        <dbReference type="ARBA" id="ARBA00022989"/>
    </source>
</evidence>
<reference evidence="8" key="2">
    <citation type="submission" date="2025-08" db="UniProtKB">
        <authorList>
            <consortium name="Ensembl"/>
        </authorList>
    </citation>
    <scope>IDENTIFICATION</scope>
</reference>
<reference evidence="8" key="1">
    <citation type="submission" date="2020-03" db="EMBL/GenBank/DDBJ databases">
        <title>Melopsittacus undulatus (budgerigar) genome, bMelUnd1, maternal haplotype with Z.</title>
        <authorList>
            <person name="Gedman G."/>
            <person name="Mountcastle J."/>
            <person name="Haase B."/>
            <person name="Formenti G."/>
            <person name="Wright T."/>
            <person name="Apodaca J."/>
            <person name="Pelan S."/>
            <person name="Chow W."/>
            <person name="Rhie A."/>
            <person name="Howe K."/>
            <person name="Fedrigo O."/>
            <person name="Jarvis E.D."/>
        </authorList>
    </citation>
    <scope>NUCLEOTIDE SEQUENCE [LARGE SCALE GENOMIC DNA]</scope>
</reference>
<evidence type="ECO:0000313" key="8">
    <source>
        <dbReference type="Ensembl" id="ENSMUNP00000026956.1"/>
    </source>
</evidence>
<proteinExistence type="inferred from homology"/>
<dbReference type="AlphaFoldDB" id="A0A8V5H585"/>
<evidence type="ECO:0000256" key="5">
    <source>
        <dbReference type="ARBA" id="ARBA00023136"/>
    </source>
</evidence>
<feature type="domain" description="Root UVB sensitive protein C-terminal" evidence="7">
    <location>
        <begin position="288"/>
        <end position="377"/>
    </location>
</feature>
<comment type="similarity">
    <text evidence="2">Belongs to the RUS1 family.</text>
</comment>
<dbReference type="PANTHER" id="PTHR12770:SF31">
    <property type="entry name" value="RUS FAMILY MEMBER 1"/>
    <property type="match status" value="1"/>
</dbReference>
<protein>
    <recommendedName>
        <fullName evidence="10">RUS family member 1</fullName>
    </recommendedName>
</protein>
<dbReference type="Proteomes" id="UP000694405">
    <property type="component" value="Chromosome 29"/>
</dbReference>
<name>A0A8V5H585_MELUD</name>
<gene>
    <name evidence="8" type="primary">LOC117437849</name>
</gene>
<dbReference type="InterPro" id="IPR054549">
    <property type="entry name" value="UVB_sens_RUS_dom"/>
</dbReference>
<evidence type="ECO:0000259" key="6">
    <source>
        <dbReference type="Pfam" id="PF04884"/>
    </source>
</evidence>
<keyword evidence="5" id="KW-0472">Membrane</keyword>
<evidence type="ECO:0000256" key="1">
    <source>
        <dbReference type="ARBA" id="ARBA00004370"/>
    </source>
</evidence>
<organism evidence="8 9">
    <name type="scientific">Melopsittacus undulatus</name>
    <name type="common">Budgerigar</name>
    <name type="synonym">Psittacus undulatus</name>
    <dbReference type="NCBI Taxonomy" id="13146"/>
    <lineage>
        <taxon>Eukaryota</taxon>
        <taxon>Metazoa</taxon>
        <taxon>Chordata</taxon>
        <taxon>Craniata</taxon>
        <taxon>Vertebrata</taxon>
        <taxon>Euteleostomi</taxon>
        <taxon>Archelosauria</taxon>
        <taxon>Archosauria</taxon>
        <taxon>Dinosauria</taxon>
        <taxon>Saurischia</taxon>
        <taxon>Theropoda</taxon>
        <taxon>Coelurosauria</taxon>
        <taxon>Aves</taxon>
        <taxon>Neognathae</taxon>
        <taxon>Neoaves</taxon>
        <taxon>Telluraves</taxon>
        <taxon>Australaves</taxon>
        <taxon>Psittaciformes</taxon>
        <taxon>Psittaculidae</taxon>
        <taxon>Melopsittacus</taxon>
    </lineage>
</organism>
<evidence type="ECO:0000256" key="3">
    <source>
        <dbReference type="ARBA" id="ARBA00022692"/>
    </source>
</evidence>
<sequence>MEPPEAPPLCRELWGSQEVTWYQGDPRGGLLRLRPPGARAGTGINQVLMRVLLPQGYPHSVSPDYLQYQCWDSLQALCSSLCSSLSARSVLQAMGVGDGAATVTGATLTWLLRDGVGMVTRITFTYLQGSRLDCEAKQWRLAADVINDAALLLELLAPDWPRAGPALLTLAAAGKCVVGVAGGATRTALAVHQARRDNVAEVAAKDSSQETLVNGLGLLLSLLLLPALEGRPWLTWGVVTLLLVTHVIANVRAVGALRLRSLNRPRLRLAVGGALRGGARGGGGAFAVPAPEEVNPREPLLPGFSTRLHLHLGAPLHRLVKSEAELLKAIECSPEQYLIVLRPEEGWVGVGLRRGSPPSTPLLACAHALLLEELLGPPLPPTAPMGAALRRMQGALRRCHGETIMGWIIGVYYRGLL</sequence>
<dbReference type="InterPro" id="IPR006968">
    <property type="entry name" value="RUS_fam"/>
</dbReference>
<dbReference type="Ensembl" id="ENSMUNT00000032676.1">
    <property type="protein sequence ID" value="ENSMUNP00000026956.1"/>
    <property type="gene ID" value="ENSMUNG00000020084.1"/>
</dbReference>
<evidence type="ECO:0000259" key="7">
    <source>
        <dbReference type="Pfam" id="PF24160"/>
    </source>
</evidence>
<dbReference type="PANTHER" id="PTHR12770">
    <property type="entry name" value="RUS1 FAMILY PROTEIN C16ORF58"/>
    <property type="match status" value="1"/>
</dbReference>
<evidence type="ECO:0000313" key="9">
    <source>
        <dbReference type="Proteomes" id="UP000694405"/>
    </source>
</evidence>
<dbReference type="InterPro" id="IPR055412">
    <property type="entry name" value="UVB_sens_C"/>
</dbReference>